<keyword evidence="2" id="KW-1185">Reference proteome</keyword>
<dbReference type="RefSeq" id="WP_064441772.1">
    <property type="nucleotide sequence ID" value="NZ_JACHWS010000001.1"/>
</dbReference>
<comment type="caution">
    <text evidence="1">The sequence shown here is derived from an EMBL/GenBank/DDBJ whole genome shotgun (WGS) entry which is preliminary data.</text>
</comment>
<organism evidence="1 2">
    <name type="scientific">Hoyosella altamirensis</name>
    <dbReference type="NCBI Taxonomy" id="616997"/>
    <lineage>
        <taxon>Bacteria</taxon>
        <taxon>Bacillati</taxon>
        <taxon>Actinomycetota</taxon>
        <taxon>Actinomycetes</taxon>
        <taxon>Mycobacteriales</taxon>
        <taxon>Hoyosellaceae</taxon>
        <taxon>Hoyosella</taxon>
    </lineage>
</organism>
<accession>A0A839RKU3</accession>
<gene>
    <name evidence="1" type="ORF">FHU29_001045</name>
</gene>
<dbReference type="Pfam" id="PF08665">
    <property type="entry name" value="PglZ"/>
    <property type="match status" value="1"/>
</dbReference>
<reference evidence="1 2" key="1">
    <citation type="submission" date="2020-08" db="EMBL/GenBank/DDBJ databases">
        <title>Sequencing the genomes of 1000 actinobacteria strains.</title>
        <authorList>
            <person name="Klenk H.-P."/>
        </authorList>
    </citation>
    <scope>NUCLEOTIDE SEQUENCE [LARGE SCALE GENOMIC DNA]</scope>
    <source>
        <strain evidence="1 2">DSM 45258</strain>
    </source>
</reference>
<evidence type="ECO:0000313" key="2">
    <source>
        <dbReference type="Proteomes" id="UP000567922"/>
    </source>
</evidence>
<name>A0A839RKU3_9ACTN</name>
<proteinExistence type="predicted"/>
<dbReference type="AlphaFoldDB" id="A0A839RKU3"/>
<sequence>MEWLDDPDGSQQALKGTQWDAFRATCRSSYGFDPVKDGPLTAAKHLGYRGGAWQNIWERFADNPRRYKNVPALLDKARPHGDLFGGSDPHPDSWPSWNQEQEEELRAALISLGGRNHLEQTRAEVKELAAAHLRREESVWAELGQAPLARAVGYLGELAELATASANGDDLDTQVSWYASEGHKVDDLALRAIAAAASTADRKAVCKALQGLYDPWVEETARRFQAVAATGYKADVGLEISAGTCVVYVDALRYDLASRLAKRLALFEVAVSSRLAAFPTVTPTGQPAVAPVTAHFVAGTDFDAADEKGRSVKGQVFRSVLAEDGVQYLDWKAGEVGDVNTIGWTQTNAIDALGHDHNHALADMLDQQLDLVSERVHSLLGSGWRKVVVVTDHGFVMPASPAIKVDLPLALTEGDSARKPRVARLKAGASRPDFPIVPWTWDDSVEMVSAPGATAFEAGTLYEHGGLSPQECVIPVIEVSAAAGVAQSARIDVVRWTGQRVRIDYEPVEAEVVAEVRLAPGNPLTSVGGPKPPSEPGEIKVLVDEEEAAEGTSAYVVLLSESGSVVAQLKTTVGGVG</sequence>
<dbReference type="EMBL" id="JACHWS010000001">
    <property type="protein sequence ID" value="MBB3036611.1"/>
    <property type="molecule type" value="Genomic_DNA"/>
</dbReference>
<dbReference type="NCBIfam" id="NF033450">
    <property type="entry name" value="BREX_PglZ_1_B"/>
    <property type="match status" value="1"/>
</dbReference>
<dbReference type="Proteomes" id="UP000567922">
    <property type="component" value="Unassembled WGS sequence"/>
</dbReference>
<evidence type="ECO:0008006" key="3">
    <source>
        <dbReference type="Google" id="ProtNLM"/>
    </source>
</evidence>
<protein>
    <recommendedName>
        <fullName evidence="3">PglZ domain-containing protein</fullName>
    </recommendedName>
</protein>
<evidence type="ECO:0000313" key="1">
    <source>
        <dbReference type="EMBL" id="MBB3036611.1"/>
    </source>
</evidence>